<reference evidence="7 8" key="1">
    <citation type="submission" date="2016-09" db="EMBL/GenBank/DDBJ databases">
        <title>Complete genome of Desulfosporosinus sp. OL.</title>
        <authorList>
            <person name="Mardanov A."/>
            <person name="Beletsky A."/>
            <person name="Panova A."/>
            <person name="Karnachuk O."/>
            <person name="Ravin N."/>
        </authorList>
    </citation>
    <scope>NUCLEOTIDE SEQUENCE [LARGE SCALE GENOMIC DNA]</scope>
    <source>
        <strain evidence="7 8">OL</strain>
    </source>
</reference>
<comment type="similarity">
    <text evidence="2">Belongs to the methyl-accepting chemotaxis (MCP) protein family.</text>
</comment>
<dbReference type="AlphaFoldDB" id="A0A1Q8QQU2"/>
<dbReference type="CDD" id="cd06225">
    <property type="entry name" value="HAMP"/>
    <property type="match status" value="1"/>
</dbReference>
<gene>
    <name evidence="7" type="ORF">DSOL_3411</name>
</gene>
<protein>
    <submittedName>
        <fullName evidence="7">Methyl-accepting chemotaxis protein</fullName>
    </submittedName>
</protein>
<comment type="caution">
    <text evidence="7">The sequence shown here is derived from an EMBL/GenBank/DDBJ whole genome shotgun (WGS) entry which is preliminary data.</text>
</comment>
<evidence type="ECO:0000259" key="5">
    <source>
        <dbReference type="PROSITE" id="PS50111"/>
    </source>
</evidence>
<dbReference type="CDD" id="cd11386">
    <property type="entry name" value="MCP_signal"/>
    <property type="match status" value="1"/>
</dbReference>
<evidence type="ECO:0000256" key="2">
    <source>
        <dbReference type="ARBA" id="ARBA00029447"/>
    </source>
</evidence>
<feature type="domain" description="HAMP" evidence="6">
    <location>
        <begin position="74"/>
        <end position="126"/>
    </location>
</feature>
<dbReference type="Pfam" id="PF00015">
    <property type="entry name" value="MCPsignal"/>
    <property type="match status" value="1"/>
</dbReference>
<dbReference type="InterPro" id="IPR004089">
    <property type="entry name" value="MCPsignal_dom"/>
</dbReference>
<keyword evidence="1 3" id="KW-0807">Transducer</keyword>
<accession>A0A1Q8QQU2</accession>
<dbReference type="RefSeq" id="WP_075365898.1">
    <property type="nucleotide sequence ID" value="NZ_MLBF01000030.1"/>
</dbReference>
<feature type="transmembrane region" description="Helical" evidence="4">
    <location>
        <begin position="20"/>
        <end position="45"/>
    </location>
</feature>
<evidence type="ECO:0000256" key="4">
    <source>
        <dbReference type="SAM" id="Phobius"/>
    </source>
</evidence>
<feature type="transmembrane region" description="Helical" evidence="4">
    <location>
        <begin position="51"/>
        <end position="70"/>
    </location>
</feature>
<evidence type="ECO:0000256" key="1">
    <source>
        <dbReference type="ARBA" id="ARBA00023224"/>
    </source>
</evidence>
<evidence type="ECO:0000259" key="6">
    <source>
        <dbReference type="PROSITE" id="PS50885"/>
    </source>
</evidence>
<dbReference type="Pfam" id="PF00672">
    <property type="entry name" value="HAMP"/>
    <property type="match status" value="1"/>
</dbReference>
<sequence>MKASRGEARTNKQNISLGKYIGKTLVTVVPMVSFMGLMIVLILRLDWSKSVLLFLCFLLSGLIIGVVASLKNYKKFLKPIYVMEQGIIQVAQGDLTQRIKVIKNSDVAELGYAFNHMMENFNGIILDIREMANSWVVSSEELSASSEEVTATNSDVTSHTSQMALEARNQAQTMQQMKTMVAELANAAQTIAERAKSVSCEAVKSEQHSEEGLTMLSVIVTTMEETNESVNNSVRTVEDLADQSYRIGSITETIAQVARQTNLLALNAAIEAARAGEHGKGFAVVADEIRKLAENVASSTREVTEITAMIQQSVQHAVQGMMQTNTKVKESVASIHEAQAGLTVIAHATKAVADNISEIAASSEQTLGNMEEMIHYVNTVINVSEEAAATAEDIEEATTEVTATMQVVAAAAQALAQNASQLQKEVEQFKV</sequence>
<dbReference type="SMART" id="SM00304">
    <property type="entry name" value="HAMP"/>
    <property type="match status" value="2"/>
</dbReference>
<organism evidence="7 8">
    <name type="scientific">Desulfosporosinus metallidurans</name>
    <dbReference type="NCBI Taxonomy" id="1888891"/>
    <lineage>
        <taxon>Bacteria</taxon>
        <taxon>Bacillati</taxon>
        <taxon>Bacillota</taxon>
        <taxon>Clostridia</taxon>
        <taxon>Eubacteriales</taxon>
        <taxon>Desulfitobacteriaceae</taxon>
        <taxon>Desulfosporosinus</taxon>
    </lineage>
</organism>
<dbReference type="PROSITE" id="PS50111">
    <property type="entry name" value="CHEMOTAXIS_TRANSDUC_2"/>
    <property type="match status" value="1"/>
</dbReference>
<keyword evidence="4" id="KW-1133">Transmembrane helix</keyword>
<keyword evidence="4" id="KW-0472">Membrane</keyword>
<proteinExistence type="inferred from homology"/>
<dbReference type="PANTHER" id="PTHR32089">
    <property type="entry name" value="METHYL-ACCEPTING CHEMOTAXIS PROTEIN MCPB"/>
    <property type="match status" value="1"/>
</dbReference>
<dbReference type="InterPro" id="IPR003660">
    <property type="entry name" value="HAMP_dom"/>
</dbReference>
<name>A0A1Q8QQU2_9FIRM</name>
<dbReference type="Proteomes" id="UP000186102">
    <property type="component" value="Unassembled WGS sequence"/>
</dbReference>
<dbReference type="PANTHER" id="PTHR32089:SF112">
    <property type="entry name" value="LYSOZYME-LIKE PROTEIN-RELATED"/>
    <property type="match status" value="1"/>
</dbReference>
<keyword evidence="4" id="KW-0812">Transmembrane</keyword>
<feature type="domain" description="Methyl-accepting transducer" evidence="5">
    <location>
        <begin position="138"/>
        <end position="402"/>
    </location>
</feature>
<evidence type="ECO:0000313" key="8">
    <source>
        <dbReference type="Proteomes" id="UP000186102"/>
    </source>
</evidence>
<dbReference type="STRING" id="1888891.DSOL_3411"/>
<dbReference type="GO" id="GO:0007165">
    <property type="term" value="P:signal transduction"/>
    <property type="evidence" value="ECO:0007669"/>
    <property type="project" value="UniProtKB-KW"/>
</dbReference>
<dbReference type="GO" id="GO:0016020">
    <property type="term" value="C:membrane"/>
    <property type="evidence" value="ECO:0007669"/>
    <property type="project" value="InterPro"/>
</dbReference>
<dbReference type="SMART" id="SM00283">
    <property type="entry name" value="MA"/>
    <property type="match status" value="1"/>
</dbReference>
<dbReference type="EMBL" id="MLBF01000030">
    <property type="protein sequence ID" value="OLN29705.1"/>
    <property type="molecule type" value="Genomic_DNA"/>
</dbReference>
<evidence type="ECO:0000313" key="7">
    <source>
        <dbReference type="EMBL" id="OLN29705.1"/>
    </source>
</evidence>
<dbReference type="PROSITE" id="PS50885">
    <property type="entry name" value="HAMP"/>
    <property type="match status" value="1"/>
</dbReference>
<keyword evidence="8" id="KW-1185">Reference proteome</keyword>
<dbReference type="SUPFAM" id="SSF58104">
    <property type="entry name" value="Methyl-accepting chemotaxis protein (MCP) signaling domain"/>
    <property type="match status" value="1"/>
</dbReference>
<dbReference type="Gene3D" id="1.10.287.950">
    <property type="entry name" value="Methyl-accepting chemotaxis protein"/>
    <property type="match status" value="1"/>
</dbReference>
<evidence type="ECO:0000256" key="3">
    <source>
        <dbReference type="PROSITE-ProRule" id="PRU00284"/>
    </source>
</evidence>
<dbReference type="OrthoDB" id="1790929at2"/>